<evidence type="ECO:0000313" key="3">
    <source>
        <dbReference type="EMBL" id="RNB56749.1"/>
    </source>
</evidence>
<protein>
    <recommendedName>
        <fullName evidence="6">DUF4309 domain-containing protein</fullName>
    </recommendedName>
</protein>
<name>A0A3M8AZY7_9BACL</name>
<dbReference type="Proteomes" id="UP000317180">
    <property type="component" value="Unassembled WGS sequence"/>
</dbReference>
<keyword evidence="5" id="KW-1185">Reference proteome</keyword>
<feature type="chain" id="PRO_5038688485" description="DUF4309 domain-containing protein" evidence="1">
    <location>
        <begin position="22"/>
        <end position="188"/>
    </location>
</feature>
<evidence type="ECO:0000313" key="5">
    <source>
        <dbReference type="Proteomes" id="UP000317180"/>
    </source>
</evidence>
<evidence type="ECO:0008006" key="6">
    <source>
        <dbReference type="Google" id="ProtNLM"/>
    </source>
</evidence>
<reference evidence="3 4" key="1">
    <citation type="submission" date="2018-10" db="EMBL/GenBank/DDBJ databases">
        <title>Phylogenomics of Brevibacillus.</title>
        <authorList>
            <person name="Dunlap C."/>
        </authorList>
    </citation>
    <scope>NUCLEOTIDE SEQUENCE [LARGE SCALE GENOMIC DNA]</scope>
    <source>
        <strain evidence="3 4">NRRL NRS 1219</strain>
    </source>
</reference>
<comment type="caution">
    <text evidence="3">The sequence shown here is derived from an EMBL/GenBank/DDBJ whole genome shotgun (WGS) entry which is preliminary data.</text>
</comment>
<organism evidence="3 4">
    <name type="scientific">Brevibacillus agri</name>
    <dbReference type="NCBI Taxonomy" id="51101"/>
    <lineage>
        <taxon>Bacteria</taxon>
        <taxon>Bacillati</taxon>
        <taxon>Bacillota</taxon>
        <taxon>Bacilli</taxon>
        <taxon>Bacillales</taxon>
        <taxon>Paenibacillaceae</taxon>
        <taxon>Brevibacillus</taxon>
    </lineage>
</organism>
<sequence>MTRIALFLCLLTLFTFSYVLTDDSSPTALEAIESMREEIGTVFHEASTDKGTLFFLVREDSQIIDAEFAKKTILGWKWGNGGSHTIPAVSEVPLPDSAFSTQYIANGKENPFDSPFPMLFGVILDPEVDSLMVVSEKTGKALQAEIIDNELFPFRLWYAQLPVKQGEMFSITAFGKDGETVVSEKQIS</sequence>
<feature type="signal peptide" evidence="1">
    <location>
        <begin position="1"/>
        <end position="21"/>
    </location>
</feature>
<dbReference type="Proteomes" id="UP000276178">
    <property type="component" value="Unassembled WGS sequence"/>
</dbReference>
<dbReference type="AlphaFoldDB" id="A0A3M8AZY7"/>
<dbReference type="EMBL" id="BJOD01000022">
    <property type="protein sequence ID" value="GED26304.1"/>
    <property type="molecule type" value="Genomic_DNA"/>
</dbReference>
<proteinExistence type="predicted"/>
<evidence type="ECO:0000313" key="2">
    <source>
        <dbReference type="EMBL" id="GED26304.1"/>
    </source>
</evidence>
<dbReference type="OrthoDB" id="1902411at2"/>
<accession>A0A3M8AZY7</accession>
<reference evidence="2 5" key="2">
    <citation type="submission" date="2019-06" db="EMBL/GenBank/DDBJ databases">
        <title>Whole genome shotgun sequence of Brevibacillus agri NBRC 15538.</title>
        <authorList>
            <person name="Hosoyama A."/>
            <person name="Uohara A."/>
            <person name="Ohji S."/>
            <person name="Ichikawa N."/>
        </authorList>
    </citation>
    <scope>NUCLEOTIDE SEQUENCE [LARGE SCALE GENOMIC DNA]</scope>
    <source>
        <strain evidence="2 5">NBRC 15538</strain>
    </source>
</reference>
<evidence type="ECO:0000256" key="1">
    <source>
        <dbReference type="SAM" id="SignalP"/>
    </source>
</evidence>
<gene>
    <name evidence="2" type="ORF">BAG01nite_24060</name>
    <name evidence="3" type="ORF">EB820_08840</name>
</gene>
<dbReference type="GeneID" id="82811542"/>
<evidence type="ECO:0000313" key="4">
    <source>
        <dbReference type="Proteomes" id="UP000276178"/>
    </source>
</evidence>
<dbReference type="EMBL" id="RHHN01000027">
    <property type="protein sequence ID" value="RNB56749.1"/>
    <property type="molecule type" value="Genomic_DNA"/>
</dbReference>
<keyword evidence="1" id="KW-0732">Signal</keyword>
<dbReference type="RefSeq" id="WP_005828728.1">
    <property type="nucleotide sequence ID" value="NZ_BJOD01000022.1"/>
</dbReference>